<gene>
    <name evidence="1" type="ORF">GCM10022216_16490</name>
</gene>
<organism evidence="1 2">
    <name type="scientific">Sphingobacterium kyonggiense</name>
    <dbReference type="NCBI Taxonomy" id="714075"/>
    <lineage>
        <taxon>Bacteria</taxon>
        <taxon>Pseudomonadati</taxon>
        <taxon>Bacteroidota</taxon>
        <taxon>Sphingobacteriia</taxon>
        <taxon>Sphingobacteriales</taxon>
        <taxon>Sphingobacteriaceae</taxon>
        <taxon>Sphingobacterium</taxon>
    </lineage>
</organism>
<dbReference type="Proteomes" id="UP001500101">
    <property type="component" value="Unassembled WGS sequence"/>
</dbReference>
<dbReference type="Pfam" id="PF16264">
    <property type="entry name" value="SatD"/>
    <property type="match status" value="1"/>
</dbReference>
<reference evidence="2" key="1">
    <citation type="journal article" date="2019" name="Int. J. Syst. Evol. Microbiol.">
        <title>The Global Catalogue of Microorganisms (GCM) 10K type strain sequencing project: providing services to taxonomists for standard genome sequencing and annotation.</title>
        <authorList>
            <consortium name="The Broad Institute Genomics Platform"/>
            <consortium name="The Broad Institute Genome Sequencing Center for Infectious Disease"/>
            <person name="Wu L."/>
            <person name="Ma J."/>
        </authorList>
    </citation>
    <scope>NUCLEOTIDE SEQUENCE [LARGE SCALE GENOMIC DNA]</scope>
    <source>
        <strain evidence="2">JCM 16704</strain>
    </source>
</reference>
<keyword evidence="2" id="KW-1185">Reference proteome</keyword>
<evidence type="ECO:0000313" key="1">
    <source>
        <dbReference type="EMBL" id="GAA4138933.1"/>
    </source>
</evidence>
<accession>A0ABP7YNM6</accession>
<comment type="caution">
    <text evidence="1">The sequence shown here is derived from an EMBL/GenBank/DDBJ whole genome shotgun (WGS) entry which is preliminary data.</text>
</comment>
<protein>
    <recommendedName>
        <fullName evidence="3">SatD family protein</fullName>
    </recommendedName>
</protein>
<dbReference type="InterPro" id="IPR032580">
    <property type="entry name" value="SatD"/>
</dbReference>
<proteinExistence type="predicted"/>
<name>A0ABP7YNM6_9SPHI</name>
<sequence length="200" mass="22792">MKNHVIITGDVINSRAQDIDNWMPRLEASLKRYSIRYDIYRGDSFQAEMKLEDVFQAIFHLKASLRVFEQNDVRVGIGFGDISYEDPDIKKSSGAAFVYSGESFDQLGRETLSFKSDYPELDAQLNLILSLASTITDQWKVGAAEIVQVALENPNATQKELLEISGRKHQSQVSLYLTKAHYTKILQVIQYCTKELKKYA</sequence>
<evidence type="ECO:0008006" key="3">
    <source>
        <dbReference type="Google" id="ProtNLM"/>
    </source>
</evidence>
<dbReference type="EMBL" id="BAAAZI010000006">
    <property type="protein sequence ID" value="GAA4138933.1"/>
    <property type="molecule type" value="Genomic_DNA"/>
</dbReference>
<dbReference type="RefSeq" id="WP_344674169.1">
    <property type="nucleotide sequence ID" value="NZ_BAAAZI010000006.1"/>
</dbReference>
<evidence type="ECO:0000313" key="2">
    <source>
        <dbReference type="Proteomes" id="UP001500101"/>
    </source>
</evidence>